<name>A0A0F9HHY8_9ZZZZ</name>
<accession>A0A0F9HHY8</accession>
<dbReference type="AlphaFoldDB" id="A0A0F9HHY8"/>
<dbReference type="EMBL" id="LAZR01015067">
    <property type="protein sequence ID" value="KKM14782.1"/>
    <property type="molecule type" value="Genomic_DNA"/>
</dbReference>
<protein>
    <submittedName>
        <fullName evidence="1">Uncharacterized protein</fullName>
    </submittedName>
</protein>
<evidence type="ECO:0000313" key="1">
    <source>
        <dbReference type="EMBL" id="KKM14782.1"/>
    </source>
</evidence>
<sequence length="116" mass="12135">MRITNGQVEVVLTALASVMASVVLPTAEACDTAEVLVALEVAHKKIGLVEAPIFAGRTTITTDGDPDAITRLNEFRALECDVEIPTLALATIKNSDGKVNAGHIALLLRTGIITNA</sequence>
<organism evidence="1">
    <name type="scientific">marine sediment metagenome</name>
    <dbReference type="NCBI Taxonomy" id="412755"/>
    <lineage>
        <taxon>unclassified sequences</taxon>
        <taxon>metagenomes</taxon>
        <taxon>ecological metagenomes</taxon>
    </lineage>
</organism>
<reference evidence="1" key="1">
    <citation type="journal article" date="2015" name="Nature">
        <title>Complex archaea that bridge the gap between prokaryotes and eukaryotes.</title>
        <authorList>
            <person name="Spang A."/>
            <person name="Saw J.H."/>
            <person name="Jorgensen S.L."/>
            <person name="Zaremba-Niedzwiedzka K."/>
            <person name="Martijn J."/>
            <person name="Lind A.E."/>
            <person name="van Eijk R."/>
            <person name="Schleper C."/>
            <person name="Guy L."/>
            <person name="Ettema T.J."/>
        </authorList>
    </citation>
    <scope>NUCLEOTIDE SEQUENCE</scope>
</reference>
<proteinExistence type="predicted"/>
<comment type="caution">
    <text evidence="1">The sequence shown here is derived from an EMBL/GenBank/DDBJ whole genome shotgun (WGS) entry which is preliminary data.</text>
</comment>
<gene>
    <name evidence="1" type="ORF">LCGC14_1702670</name>
</gene>